<evidence type="ECO:0000256" key="5">
    <source>
        <dbReference type="ARBA" id="ARBA00022475"/>
    </source>
</evidence>
<dbReference type="Proteomes" id="UP001380365">
    <property type="component" value="Unassembled WGS sequence"/>
</dbReference>
<evidence type="ECO:0000256" key="1">
    <source>
        <dbReference type="ARBA" id="ARBA00004429"/>
    </source>
</evidence>
<keyword evidence="6" id="KW-0997">Cell inner membrane</keyword>
<comment type="similarity">
    <text evidence="3">Belongs to the glycosyltransferase 2 family. OpgH subfamily.</text>
</comment>
<dbReference type="RefSeq" id="WP_339538374.1">
    <property type="nucleotide sequence ID" value="NZ_JBBGZA010000001.1"/>
</dbReference>
<keyword evidence="11 13" id="KW-0472">Membrane</keyword>
<dbReference type="EMBL" id="JBBGZA010000001">
    <property type="protein sequence ID" value="MEJ5095209.1"/>
    <property type="molecule type" value="Genomic_DNA"/>
</dbReference>
<comment type="pathway">
    <text evidence="2">Glycan metabolism; osmoregulated periplasmic glucan (OPG) biosynthesis.</text>
</comment>
<dbReference type="InterPro" id="IPR050321">
    <property type="entry name" value="Glycosyltr_2/OpgH_subfam"/>
</dbReference>
<keyword evidence="7 15" id="KW-0328">Glycosyltransferase</keyword>
<feature type="transmembrane region" description="Helical" evidence="13">
    <location>
        <begin position="527"/>
        <end position="550"/>
    </location>
</feature>
<feature type="domain" description="Glycosyltransferase 2-like" evidence="14">
    <location>
        <begin position="224"/>
        <end position="443"/>
    </location>
</feature>
<feature type="transmembrane region" description="Helical" evidence="13">
    <location>
        <begin position="48"/>
        <end position="65"/>
    </location>
</feature>
<dbReference type="GO" id="GO:0016757">
    <property type="term" value="F:glycosyltransferase activity"/>
    <property type="evidence" value="ECO:0007669"/>
    <property type="project" value="UniProtKB-KW"/>
</dbReference>
<comment type="caution">
    <text evidence="15">The sequence shown here is derived from an EMBL/GenBank/DDBJ whole genome shotgun (WGS) entry which is preliminary data.</text>
</comment>
<sequence>MKQPARLPAEAPIDMPVQQFDGPPPPRRIPEPWSGPSEDGGDLLARRVLLVLLTAMLATAASTALKESLVADGWSVTDALLLVIFFPLFALISFGFINASIGFLLLITGLRPGFMPTPRWSAPLKGRTAILMPVHNEDVAAVYGRIAQMAEAIAQGGMAKHFDFFILSDSAPEAEAEEVAAWRALAQQLDCALYYRRRTQNVGRKPGNVAEWIRRFGGAYDYMLMLDADSLMGGDTIIGMAQVLDRRPAVALLQTVPMVIGATTLFQRWMQFASHLYGPISTAGLVWWSGSEATFWGHNALIRIEAFAACCGLPELPGGPPFGGTIMSHDMVEAALLRRRGWRVHMVLTDATFEEYPPTLIDAAVRDRRWAQGNIQHLRLLGASGFHWINRLQLLLGASAYLASPLWLLLILTSIVQALVGEPSLMNRGTSAVVLAVTLLLLFGPKLLSVIWATADRERREALGGWRTIGRSVLLDVPLSMLVAPAIALTQTIDLVGIAAGKRSAWDPQSRQRDGLAMRDILPRYRWHLGFGVVLLLLSPLMPVTALWLLPVTLGLLLSPLAVQWTASARAGAWAARHAIFEPRYGQLRTAPLPEQRVGPAPTPV</sequence>
<keyword evidence="10 13" id="KW-1133">Transmembrane helix</keyword>
<reference evidence="15 16" key="1">
    <citation type="submission" date="2023-12" db="EMBL/GenBank/DDBJ databases">
        <title>Gut-associated functions are favored during microbiome assembly across C. elegans life.</title>
        <authorList>
            <person name="Zimmermann J."/>
        </authorList>
    </citation>
    <scope>NUCLEOTIDE SEQUENCE [LARGE SCALE GENOMIC DNA]</scope>
    <source>
        <strain evidence="15 16">JUb134</strain>
    </source>
</reference>
<dbReference type="PANTHER" id="PTHR43867:SF5">
    <property type="entry name" value="GLUCANS BIOSYNTHESIS GLUCOSYLTRANSFERASE H"/>
    <property type="match status" value="1"/>
</dbReference>
<dbReference type="SUPFAM" id="SSF53448">
    <property type="entry name" value="Nucleotide-diphospho-sugar transferases"/>
    <property type="match status" value="1"/>
</dbReference>
<evidence type="ECO:0000313" key="15">
    <source>
        <dbReference type="EMBL" id="MEJ5095209.1"/>
    </source>
</evidence>
<dbReference type="NCBIfam" id="NF003958">
    <property type="entry name" value="PRK05454.2-1"/>
    <property type="match status" value="1"/>
</dbReference>
<evidence type="ECO:0000256" key="2">
    <source>
        <dbReference type="ARBA" id="ARBA00005001"/>
    </source>
</evidence>
<evidence type="ECO:0000256" key="4">
    <source>
        <dbReference type="ARBA" id="ARBA00020585"/>
    </source>
</evidence>
<evidence type="ECO:0000313" key="16">
    <source>
        <dbReference type="Proteomes" id="UP001380365"/>
    </source>
</evidence>
<evidence type="ECO:0000256" key="6">
    <source>
        <dbReference type="ARBA" id="ARBA00022519"/>
    </source>
</evidence>
<dbReference type="InterPro" id="IPR029044">
    <property type="entry name" value="Nucleotide-diphossugar_trans"/>
</dbReference>
<dbReference type="PANTHER" id="PTHR43867">
    <property type="entry name" value="CELLULOSE SYNTHASE CATALYTIC SUBUNIT A [UDP-FORMING]"/>
    <property type="match status" value="1"/>
</dbReference>
<evidence type="ECO:0000256" key="11">
    <source>
        <dbReference type="ARBA" id="ARBA00023136"/>
    </source>
</evidence>
<evidence type="ECO:0000256" key="12">
    <source>
        <dbReference type="SAM" id="MobiDB-lite"/>
    </source>
</evidence>
<feature type="region of interest" description="Disordered" evidence="12">
    <location>
        <begin position="1"/>
        <end position="39"/>
    </location>
</feature>
<dbReference type="Pfam" id="PF13632">
    <property type="entry name" value="Glyco_trans_2_3"/>
    <property type="match status" value="1"/>
</dbReference>
<protein>
    <recommendedName>
        <fullName evidence="4">Glucans biosynthesis glucosyltransferase H</fullName>
    </recommendedName>
</protein>
<evidence type="ECO:0000256" key="9">
    <source>
        <dbReference type="ARBA" id="ARBA00022692"/>
    </source>
</evidence>
<organism evidence="15 16">
    <name type="scientific">Sphingomonas molluscorum</name>
    <dbReference type="NCBI Taxonomy" id="418184"/>
    <lineage>
        <taxon>Bacteria</taxon>
        <taxon>Pseudomonadati</taxon>
        <taxon>Pseudomonadota</taxon>
        <taxon>Alphaproteobacteria</taxon>
        <taxon>Sphingomonadales</taxon>
        <taxon>Sphingomonadaceae</taxon>
        <taxon>Sphingomonas</taxon>
    </lineage>
</organism>
<dbReference type="InterPro" id="IPR001173">
    <property type="entry name" value="Glyco_trans_2-like"/>
</dbReference>
<proteinExistence type="inferred from homology"/>
<comment type="subcellular location">
    <subcellularLocation>
        <location evidence="1">Cell inner membrane</location>
        <topology evidence="1">Multi-pass membrane protein</topology>
    </subcellularLocation>
</comment>
<name>A0ABU8Q6S9_9SPHN</name>
<feature type="transmembrane region" description="Helical" evidence="13">
    <location>
        <begin position="394"/>
        <end position="420"/>
    </location>
</feature>
<feature type="transmembrane region" description="Helical" evidence="13">
    <location>
        <begin position="80"/>
        <end position="107"/>
    </location>
</feature>
<dbReference type="NCBIfam" id="NF003962">
    <property type="entry name" value="PRK05454.2-5"/>
    <property type="match status" value="1"/>
</dbReference>
<evidence type="ECO:0000256" key="10">
    <source>
        <dbReference type="ARBA" id="ARBA00022989"/>
    </source>
</evidence>
<evidence type="ECO:0000256" key="7">
    <source>
        <dbReference type="ARBA" id="ARBA00022676"/>
    </source>
</evidence>
<feature type="transmembrane region" description="Helical" evidence="13">
    <location>
        <begin position="432"/>
        <end position="453"/>
    </location>
</feature>
<evidence type="ECO:0000256" key="8">
    <source>
        <dbReference type="ARBA" id="ARBA00022679"/>
    </source>
</evidence>
<accession>A0ABU8Q6S9</accession>
<dbReference type="Gene3D" id="3.90.550.10">
    <property type="entry name" value="Spore Coat Polysaccharide Biosynthesis Protein SpsA, Chain A"/>
    <property type="match status" value="1"/>
</dbReference>
<keyword evidence="9 13" id="KW-0812">Transmembrane</keyword>
<evidence type="ECO:0000259" key="14">
    <source>
        <dbReference type="Pfam" id="PF13632"/>
    </source>
</evidence>
<keyword evidence="16" id="KW-1185">Reference proteome</keyword>
<keyword evidence="5" id="KW-1003">Cell membrane</keyword>
<evidence type="ECO:0000256" key="13">
    <source>
        <dbReference type="SAM" id="Phobius"/>
    </source>
</evidence>
<gene>
    <name evidence="15" type="primary">mdoH</name>
    <name evidence="15" type="ORF">WH159_11760</name>
</gene>
<evidence type="ECO:0000256" key="3">
    <source>
        <dbReference type="ARBA" id="ARBA00009337"/>
    </source>
</evidence>
<keyword evidence="8 15" id="KW-0808">Transferase</keyword>